<sequence length="151" mass="17250">MSTLSIRRAALSDLNTLVAFNTAMADETEDKTLEQDTLRAGIRTLLQDEQKGRYWVAEQGGRVVGALMCTTEWSDWRNGAFWWIQSVYVRPEMRRQGVFTALYEHVHAKAQAKADVCGLRLYVERENAAAQSTYEARGMARTAYQMYETEV</sequence>
<evidence type="ECO:0000256" key="2">
    <source>
        <dbReference type="ARBA" id="ARBA00023315"/>
    </source>
</evidence>
<accession>A0A2H3P8T8</accession>
<dbReference type="GO" id="GO:0016747">
    <property type="term" value="F:acyltransferase activity, transferring groups other than amino-acyl groups"/>
    <property type="evidence" value="ECO:0007669"/>
    <property type="project" value="InterPro"/>
</dbReference>
<dbReference type="SUPFAM" id="SSF55729">
    <property type="entry name" value="Acyl-CoA N-acyltransferases (Nat)"/>
    <property type="match status" value="1"/>
</dbReference>
<dbReference type="InterPro" id="IPR016181">
    <property type="entry name" value="Acyl_CoA_acyltransferase"/>
</dbReference>
<dbReference type="InterPro" id="IPR050832">
    <property type="entry name" value="Bact_Acetyltransf"/>
</dbReference>
<keyword evidence="1 4" id="KW-0808">Transferase</keyword>
<dbReference type="CDD" id="cd04301">
    <property type="entry name" value="NAT_SF"/>
    <property type="match status" value="1"/>
</dbReference>
<keyword evidence="2" id="KW-0012">Acyltransferase</keyword>
<dbReference type="Proteomes" id="UP000221024">
    <property type="component" value="Unassembled WGS sequence"/>
</dbReference>
<proteinExistence type="predicted"/>
<evidence type="ECO:0000259" key="3">
    <source>
        <dbReference type="PROSITE" id="PS51186"/>
    </source>
</evidence>
<dbReference type="Pfam" id="PF00583">
    <property type="entry name" value="Acetyltransf_1"/>
    <property type="match status" value="1"/>
</dbReference>
<gene>
    <name evidence="4" type="ORF">CRI93_04240</name>
</gene>
<feature type="domain" description="N-acetyltransferase" evidence="3">
    <location>
        <begin position="4"/>
        <end position="151"/>
    </location>
</feature>
<dbReference type="Gene3D" id="3.40.630.30">
    <property type="match status" value="1"/>
</dbReference>
<protein>
    <submittedName>
        <fullName evidence="4">GNAT family N-acetyltransferase</fullName>
    </submittedName>
</protein>
<dbReference type="PROSITE" id="PS51186">
    <property type="entry name" value="GNAT"/>
    <property type="match status" value="1"/>
</dbReference>
<dbReference type="PANTHER" id="PTHR43877">
    <property type="entry name" value="AMINOALKYLPHOSPHONATE N-ACETYLTRANSFERASE-RELATED-RELATED"/>
    <property type="match status" value="1"/>
</dbReference>
<evidence type="ECO:0000313" key="5">
    <source>
        <dbReference type="Proteomes" id="UP000221024"/>
    </source>
</evidence>
<evidence type="ECO:0000256" key="1">
    <source>
        <dbReference type="ARBA" id="ARBA00022679"/>
    </source>
</evidence>
<dbReference type="RefSeq" id="WP_098061370.1">
    <property type="nucleotide sequence ID" value="NZ_PDEP01000003.1"/>
</dbReference>
<organism evidence="4 5">
    <name type="scientific">Longimonas halophila</name>
    <dbReference type="NCBI Taxonomy" id="1469170"/>
    <lineage>
        <taxon>Bacteria</taxon>
        <taxon>Pseudomonadati</taxon>
        <taxon>Rhodothermota</taxon>
        <taxon>Rhodothermia</taxon>
        <taxon>Rhodothermales</taxon>
        <taxon>Salisaetaceae</taxon>
        <taxon>Longimonas</taxon>
    </lineage>
</organism>
<name>A0A2H3P8T8_9BACT</name>
<reference evidence="4 5" key="1">
    <citation type="submission" date="2017-10" db="EMBL/GenBank/DDBJ databases">
        <title>Draft genome of Longimonas halophila.</title>
        <authorList>
            <person name="Goh K.M."/>
            <person name="Shamsir M.S."/>
            <person name="Lim S.W."/>
        </authorList>
    </citation>
    <scope>NUCLEOTIDE SEQUENCE [LARGE SCALE GENOMIC DNA]</scope>
    <source>
        <strain evidence="4 5">KCTC 42399</strain>
    </source>
</reference>
<dbReference type="OrthoDB" id="9805924at2"/>
<dbReference type="InterPro" id="IPR000182">
    <property type="entry name" value="GNAT_dom"/>
</dbReference>
<keyword evidence="5" id="KW-1185">Reference proteome</keyword>
<evidence type="ECO:0000313" key="4">
    <source>
        <dbReference type="EMBL" id="PEN08331.1"/>
    </source>
</evidence>
<dbReference type="EMBL" id="PDEP01000003">
    <property type="protein sequence ID" value="PEN08331.1"/>
    <property type="molecule type" value="Genomic_DNA"/>
</dbReference>
<comment type="caution">
    <text evidence="4">The sequence shown here is derived from an EMBL/GenBank/DDBJ whole genome shotgun (WGS) entry which is preliminary data.</text>
</comment>
<dbReference type="AlphaFoldDB" id="A0A2H3P8T8"/>